<comment type="caution">
    <text evidence="1">The sequence shown here is derived from an EMBL/GenBank/DDBJ whole genome shotgun (WGS) entry which is preliminary data.</text>
</comment>
<sequence>MRATNSGLVLLDLHSSWHSANRIPTSVFAYLQCSHVLSSVSSSFRRARPSRKGIASSSSSSSLPSPSIRRPGDRFSIGNGVLSSNSSSSNSSLSLSRPDSAIISELDLFLELVPQGMRGELFRHEEIEEMIEVVMDLGRKPLARFPSGDWVISEQPVKVEDLRHAISKVGEFSEDNRSGINHSLHRISAIRNRKMQIIGLTCRVGRAISGSAEMIRDLIEGGGSILVIGPPGVGKTTLIREIARMLADEHMKRVIIVDTSNEIGGDGDVPHSGIGRARRMQVPNVNMQHNIMIEAVENHMPETIIIDEIGTELEAMAASTIAQRGVQLVGTAHGITIENIIKNPSLQILVGGIESVTLGDEEARKRKVQKTILERKGPPTFTCAVEMISKTECRVHRILEATVDAILAGKPPQFEVCHMDANASISANSMPVPERHHTEEPVATSNDYEEAEDRHIEDAEDDSFDRVKKLRNSRSVSSTRRVYVYTYKILETDLLQVAQVMGLENDIDVTDDIGTANAVLASNSELKQNPWIRGVAKFHQLPIFVIKTNTMAQMVKAVRMILGMKTLGSVSGGPLNQFAKNIEIEDDAPKRKPSLEEIDALEEARLAIEYIVIPGGEPVELLPRCSEIIARQLELVESYQLAAEQSGTELYPRLQIFPHKLKKASVKYSASGSSGQGESTTGFSSLTGGGGGGYPEYTVPWMVELGHTQLQNFRWPLHFISAEDATAEPAHRQKDDQKEETMLSLRRAIVQQGKTAIRGGTSLHLLRHDADAGKEIILPTQPQYRMASLRFLDIYKLGNKEALAKERARITDEMNRGYFADISEMKKHGGKIAMANKIIIPAAVAAKFPALEVNFSDGRSYKLPNCAENSEIRTTNMAIPLASLLCLSFRASSQAMIESWSVPFLDAFTDPKSVLIYEVSLIDSWFLSLSPIKKLLLWTMRKSPTDGRQRALQRQIVYSFGDHYYFRKELKILNLLTGYVFLLDRFGRIRWQGSGFATQEELSSLISCTSQLQDK</sequence>
<accession>A0ACC2KUD7</accession>
<keyword evidence="2" id="KW-1185">Reference proteome</keyword>
<dbReference type="EMBL" id="CM056819">
    <property type="protein sequence ID" value="KAJ8624613.1"/>
    <property type="molecule type" value="Genomic_DNA"/>
</dbReference>
<gene>
    <name evidence="1" type="ORF">MRB53_033143</name>
</gene>
<dbReference type="Proteomes" id="UP001234297">
    <property type="component" value="Chromosome 11"/>
</dbReference>
<reference evidence="1 2" key="1">
    <citation type="journal article" date="2022" name="Hortic Res">
        <title>A haplotype resolved chromosomal level avocado genome allows analysis of novel avocado genes.</title>
        <authorList>
            <person name="Nath O."/>
            <person name="Fletcher S.J."/>
            <person name="Hayward A."/>
            <person name="Shaw L.M."/>
            <person name="Masouleh A.K."/>
            <person name="Furtado A."/>
            <person name="Henry R.J."/>
            <person name="Mitter N."/>
        </authorList>
    </citation>
    <scope>NUCLEOTIDE SEQUENCE [LARGE SCALE GENOMIC DNA]</scope>
    <source>
        <strain evidence="2">cv. Hass</strain>
    </source>
</reference>
<name>A0ACC2KUD7_PERAE</name>
<proteinExistence type="predicted"/>
<evidence type="ECO:0000313" key="1">
    <source>
        <dbReference type="EMBL" id="KAJ8624613.1"/>
    </source>
</evidence>
<organism evidence="1 2">
    <name type="scientific">Persea americana</name>
    <name type="common">Avocado</name>
    <dbReference type="NCBI Taxonomy" id="3435"/>
    <lineage>
        <taxon>Eukaryota</taxon>
        <taxon>Viridiplantae</taxon>
        <taxon>Streptophyta</taxon>
        <taxon>Embryophyta</taxon>
        <taxon>Tracheophyta</taxon>
        <taxon>Spermatophyta</taxon>
        <taxon>Magnoliopsida</taxon>
        <taxon>Magnoliidae</taxon>
        <taxon>Laurales</taxon>
        <taxon>Lauraceae</taxon>
        <taxon>Persea</taxon>
    </lineage>
</organism>
<protein>
    <submittedName>
        <fullName evidence="1">Uncharacterized protein</fullName>
    </submittedName>
</protein>
<evidence type="ECO:0000313" key="2">
    <source>
        <dbReference type="Proteomes" id="UP001234297"/>
    </source>
</evidence>